<proteinExistence type="predicted"/>
<dbReference type="EMBL" id="QWET01000016">
    <property type="protein sequence ID" value="RIH63819.1"/>
    <property type="molecule type" value="Genomic_DNA"/>
</dbReference>
<comment type="caution">
    <text evidence="3">The sequence shown here is derived from an EMBL/GenBank/DDBJ whole genome shotgun (WGS) entry which is preliminary data.</text>
</comment>
<dbReference type="AlphaFoldDB" id="A0A399CWE3"/>
<accession>A0A399CWE3</accession>
<evidence type="ECO:0000313" key="3">
    <source>
        <dbReference type="EMBL" id="RIH63819.1"/>
    </source>
</evidence>
<dbReference type="NCBIfam" id="TIGR02145">
    <property type="entry name" value="Fib_succ_major"/>
    <property type="match status" value="1"/>
</dbReference>
<evidence type="ECO:0000259" key="2">
    <source>
        <dbReference type="Pfam" id="PF22888"/>
    </source>
</evidence>
<gene>
    <name evidence="3" type="ORF">D1164_17955</name>
</gene>
<organism evidence="3 4">
    <name type="scientific">Mariniphaga sediminis</name>
    <dbReference type="NCBI Taxonomy" id="1628158"/>
    <lineage>
        <taxon>Bacteria</taxon>
        <taxon>Pseudomonadati</taxon>
        <taxon>Bacteroidota</taxon>
        <taxon>Bacteroidia</taxon>
        <taxon>Marinilabiliales</taxon>
        <taxon>Prolixibacteraceae</taxon>
        <taxon>Mariniphaga</taxon>
    </lineage>
</organism>
<reference evidence="3 4" key="1">
    <citation type="journal article" date="2015" name="Int. J. Syst. Evol. Microbiol.">
        <title>Mariniphaga sediminis sp. nov., isolated from coastal sediment.</title>
        <authorList>
            <person name="Wang F.Q."/>
            <person name="Shen Q.Y."/>
            <person name="Chen G.J."/>
            <person name="Du Z.J."/>
        </authorList>
    </citation>
    <scope>NUCLEOTIDE SEQUENCE [LARGE SCALE GENOMIC DNA]</scope>
    <source>
        <strain evidence="3 4">SY21</strain>
    </source>
</reference>
<dbReference type="InterPro" id="IPR011871">
    <property type="entry name" value="Fib_succ_major"/>
</dbReference>
<evidence type="ECO:0000259" key="1">
    <source>
        <dbReference type="Pfam" id="PF09603"/>
    </source>
</evidence>
<dbReference type="Proteomes" id="UP000266441">
    <property type="component" value="Unassembled WGS sequence"/>
</dbReference>
<sequence length="331" mass="36177">MEKKLFEKRTIKRMIPYVLALVLISISFQSCQKDEILLNDFENESIQLKSATISIGAIDALIDKIENYETAGVLDSKLANVFIKELENVKKSLEKGNEKAAENLLQAIIYQLEGMVKAGNIETSIGEGLISQLESMVGEYPTFTDTRDGHVYKIVTIGNQTWMAENLAYDAGTGCYAYNNDESNVAIYGRLYTWNAAMAGGTTPGAQGISPDGWHIPTIAEWEELRSYLGGEEVAGGKMKTTGTIQDGTGLWVTPNTAATNESGFSGLPGGIVNYSGNSEAIGIYGFWWSSNQTTTTTAANMRLDFGSGYLVRQDLNKIYGQSIRCIKDSE</sequence>
<dbReference type="InterPro" id="IPR054470">
    <property type="entry name" value="FIMAH_dom"/>
</dbReference>
<name>A0A399CWE3_9BACT</name>
<feature type="domain" description="Fibrobacter succinogenes major paralogous" evidence="1">
    <location>
        <begin position="155"/>
        <end position="328"/>
    </location>
</feature>
<dbReference type="Pfam" id="PF22888">
    <property type="entry name" value="FIMAH"/>
    <property type="match status" value="1"/>
</dbReference>
<dbReference type="RefSeq" id="WP_119351277.1">
    <property type="nucleotide sequence ID" value="NZ_QWET01000016.1"/>
</dbReference>
<protein>
    <submittedName>
        <fullName evidence="3">Uncharacterized protein</fullName>
    </submittedName>
</protein>
<dbReference type="Pfam" id="PF09603">
    <property type="entry name" value="Fib_succ_major"/>
    <property type="match status" value="1"/>
</dbReference>
<keyword evidence="4" id="KW-1185">Reference proteome</keyword>
<dbReference type="PROSITE" id="PS51257">
    <property type="entry name" value="PROKAR_LIPOPROTEIN"/>
    <property type="match status" value="1"/>
</dbReference>
<feature type="domain" description="FIMAH" evidence="2">
    <location>
        <begin position="59"/>
        <end position="136"/>
    </location>
</feature>
<evidence type="ECO:0000313" key="4">
    <source>
        <dbReference type="Proteomes" id="UP000266441"/>
    </source>
</evidence>
<dbReference type="OrthoDB" id="9805760at2"/>